<dbReference type="Pfam" id="PF01257">
    <property type="entry name" value="2Fe-2S_thioredx"/>
    <property type="match status" value="1"/>
</dbReference>
<sequence>MAAYPAWDEDGARLIIAGLSHLEGAALPILHALQDEFGYVDPKAVPLIADALNLSRADVHGTISFYHDFRTAPPPRRIVKLCRAEACQALGCETLAQDLARDHGIVVDAHARSQDAVVETVYCLGNCALGPSALVEGELIGRVDANSVAALCGARQ</sequence>
<evidence type="ECO:0000313" key="4">
    <source>
        <dbReference type="EMBL" id="SEL96796.1"/>
    </source>
</evidence>
<dbReference type="PANTHER" id="PTHR43342">
    <property type="entry name" value="NADH-QUINONE OXIDOREDUCTASE, E SUBUNIT"/>
    <property type="match status" value="1"/>
</dbReference>
<accession>A0A1H7UJ32</accession>
<dbReference type="EMBL" id="FOAN01000006">
    <property type="protein sequence ID" value="SEL96796.1"/>
    <property type="molecule type" value="Genomic_DNA"/>
</dbReference>
<dbReference type="Gene3D" id="1.10.10.1590">
    <property type="entry name" value="NADH-quinone oxidoreductase subunit E"/>
    <property type="match status" value="1"/>
</dbReference>
<evidence type="ECO:0000256" key="3">
    <source>
        <dbReference type="ARBA" id="ARBA00023014"/>
    </source>
</evidence>
<dbReference type="OrthoDB" id="9807941at2"/>
<proteinExistence type="predicted"/>
<keyword evidence="5" id="KW-1185">Reference proteome</keyword>
<dbReference type="InterPro" id="IPR028431">
    <property type="entry name" value="NADP_DH_HndA-like"/>
</dbReference>
<name>A0A1H7UJ32_9HYPH</name>
<dbReference type="AlphaFoldDB" id="A0A1H7UJ32"/>
<gene>
    <name evidence="4" type="ORF">SAMN04515666_106291</name>
</gene>
<dbReference type="SUPFAM" id="SSF52833">
    <property type="entry name" value="Thioredoxin-like"/>
    <property type="match status" value="1"/>
</dbReference>
<dbReference type="GO" id="GO:0051536">
    <property type="term" value="F:iron-sulfur cluster binding"/>
    <property type="evidence" value="ECO:0007669"/>
    <property type="project" value="UniProtKB-KW"/>
</dbReference>
<evidence type="ECO:0000256" key="1">
    <source>
        <dbReference type="ARBA" id="ARBA00022723"/>
    </source>
</evidence>
<dbReference type="GO" id="GO:0046872">
    <property type="term" value="F:metal ion binding"/>
    <property type="evidence" value="ECO:0007669"/>
    <property type="project" value="UniProtKB-KW"/>
</dbReference>
<keyword evidence="2" id="KW-0408">Iron</keyword>
<dbReference type="InterPro" id="IPR041921">
    <property type="entry name" value="NuoE_N"/>
</dbReference>
<evidence type="ECO:0000313" key="5">
    <source>
        <dbReference type="Proteomes" id="UP000199664"/>
    </source>
</evidence>
<protein>
    <submittedName>
        <fullName evidence="4">Formate dehydrogenase gamma subunit</fullName>
    </submittedName>
</protein>
<dbReference type="RefSeq" id="WP_091837781.1">
    <property type="nucleotide sequence ID" value="NZ_FOAN01000006.1"/>
</dbReference>
<reference evidence="5" key="1">
    <citation type="submission" date="2016-10" db="EMBL/GenBank/DDBJ databases">
        <authorList>
            <person name="Varghese N."/>
            <person name="Submissions S."/>
        </authorList>
    </citation>
    <scope>NUCLEOTIDE SEQUENCE [LARGE SCALE GENOMIC DNA]</scope>
    <source>
        <strain evidence="5">LMG 26383,CCUG 61248,R- 45681</strain>
    </source>
</reference>
<dbReference type="PANTHER" id="PTHR43342:SF1">
    <property type="entry name" value="BIFURCATING [FEFE] HYDROGENASE GAMMA SUBUNIT"/>
    <property type="match status" value="1"/>
</dbReference>
<organism evidence="4 5">
    <name type="scientific">Bosea lupini</name>
    <dbReference type="NCBI Taxonomy" id="1036779"/>
    <lineage>
        <taxon>Bacteria</taxon>
        <taxon>Pseudomonadati</taxon>
        <taxon>Pseudomonadota</taxon>
        <taxon>Alphaproteobacteria</taxon>
        <taxon>Hyphomicrobiales</taxon>
        <taxon>Boseaceae</taxon>
        <taxon>Bosea</taxon>
    </lineage>
</organism>
<evidence type="ECO:0000256" key="2">
    <source>
        <dbReference type="ARBA" id="ARBA00023004"/>
    </source>
</evidence>
<dbReference type="STRING" id="1036779.SAMN04515666_106291"/>
<keyword evidence="3" id="KW-0411">Iron-sulfur</keyword>
<keyword evidence="1" id="KW-0479">Metal-binding</keyword>
<dbReference type="Proteomes" id="UP000199664">
    <property type="component" value="Unassembled WGS sequence"/>
</dbReference>
<dbReference type="Gene3D" id="3.40.30.10">
    <property type="entry name" value="Glutaredoxin"/>
    <property type="match status" value="1"/>
</dbReference>
<dbReference type="InterPro" id="IPR036249">
    <property type="entry name" value="Thioredoxin-like_sf"/>
</dbReference>